<dbReference type="PANTHER" id="PTHR13284:SF4">
    <property type="entry name" value="C2H2-TYPE DOMAIN-CONTAINING PROTEIN"/>
    <property type="match status" value="1"/>
</dbReference>
<dbReference type="EMBL" id="HBHI01021417">
    <property type="protein sequence ID" value="CAD9685908.1"/>
    <property type="molecule type" value="Transcribed_RNA"/>
</dbReference>
<dbReference type="Pfam" id="PF01248">
    <property type="entry name" value="Ribosomal_L7Ae"/>
    <property type="match status" value="1"/>
</dbReference>
<dbReference type="GO" id="GO:1990904">
    <property type="term" value="C:ribonucleoprotein complex"/>
    <property type="evidence" value="ECO:0007669"/>
    <property type="project" value="TreeGrafter"/>
</dbReference>
<dbReference type="InterPro" id="IPR004038">
    <property type="entry name" value="Ribosomal_eL8/eL30/eS12/Gad45"/>
</dbReference>
<dbReference type="Gene3D" id="3.30.1330.30">
    <property type="match status" value="1"/>
</dbReference>
<dbReference type="SUPFAM" id="SSF55315">
    <property type="entry name" value="L30e-like"/>
    <property type="match status" value="1"/>
</dbReference>
<dbReference type="GO" id="GO:0003730">
    <property type="term" value="F:mRNA 3'-UTR binding"/>
    <property type="evidence" value="ECO:0007669"/>
    <property type="project" value="TreeGrafter"/>
</dbReference>
<evidence type="ECO:0000313" key="3">
    <source>
        <dbReference type="EMBL" id="CAD9685908.1"/>
    </source>
</evidence>
<evidence type="ECO:0000256" key="1">
    <source>
        <dbReference type="SAM" id="MobiDB-lite"/>
    </source>
</evidence>
<feature type="domain" description="Ribosomal protein eL8/eL30/eS12/Gadd45" evidence="2">
    <location>
        <begin position="112"/>
        <end position="202"/>
    </location>
</feature>
<accession>A0A7S2S0F1</accession>
<name>A0A7S2S0F1_9STRA</name>
<dbReference type="InterPro" id="IPR029064">
    <property type="entry name" value="Ribosomal_eL30-like_sf"/>
</dbReference>
<dbReference type="PANTHER" id="PTHR13284">
    <property type="entry name" value="GH01354P"/>
    <property type="match status" value="1"/>
</dbReference>
<gene>
    <name evidence="3" type="ORF">EANT1437_LOCUS10982</name>
</gene>
<reference evidence="3" key="1">
    <citation type="submission" date="2021-01" db="EMBL/GenBank/DDBJ databases">
        <authorList>
            <person name="Corre E."/>
            <person name="Pelletier E."/>
            <person name="Niang G."/>
            <person name="Scheremetjew M."/>
            <person name="Finn R."/>
            <person name="Kale V."/>
            <person name="Holt S."/>
            <person name="Cochrane G."/>
            <person name="Meng A."/>
            <person name="Brown T."/>
            <person name="Cohen L."/>
        </authorList>
    </citation>
    <scope>NUCLEOTIDE SEQUENCE</scope>
    <source>
        <strain evidence="3">CCMP1452</strain>
    </source>
</reference>
<dbReference type="GO" id="GO:0035368">
    <property type="term" value="F:selenocysteine insertion sequence binding"/>
    <property type="evidence" value="ECO:0007669"/>
    <property type="project" value="InterPro"/>
</dbReference>
<organism evidence="3">
    <name type="scientific">Eucampia antarctica</name>
    <dbReference type="NCBI Taxonomy" id="49252"/>
    <lineage>
        <taxon>Eukaryota</taxon>
        <taxon>Sar</taxon>
        <taxon>Stramenopiles</taxon>
        <taxon>Ochrophyta</taxon>
        <taxon>Bacillariophyta</taxon>
        <taxon>Mediophyceae</taxon>
        <taxon>Biddulphiophycidae</taxon>
        <taxon>Hemiaulales</taxon>
        <taxon>Hemiaulaceae</taxon>
        <taxon>Eucampia</taxon>
    </lineage>
</organism>
<sequence>MNHAIEEINGMVIGGQQVIAYPKHKNNNNSSCVMQDKNMDGSQSTDEPQLPPPMYSGEKIIPEKYAACKRVPKIPNKGIPRDYASTRIDDENVVPLICEMLGELMRLQIRNKDDKNARARRRLVMGFREVARGIRSHKIKMIIMANNLDEYGAIDSKLQDILDMAKEDNLPVIFEMNKRKIGKALGKTIKVGIVGIQNADGAHEPFKKLKKLMGAY</sequence>
<dbReference type="GO" id="GO:0005739">
    <property type="term" value="C:mitochondrion"/>
    <property type="evidence" value="ECO:0007669"/>
    <property type="project" value="TreeGrafter"/>
</dbReference>
<proteinExistence type="predicted"/>
<evidence type="ECO:0000259" key="2">
    <source>
        <dbReference type="Pfam" id="PF01248"/>
    </source>
</evidence>
<dbReference type="GO" id="GO:0043021">
    <property type="term" value="F:ribonucleoprotein complex binding"/>
    <property type="evidence" value="ECO:0007669"/>
    <property type="project" value="TreeGrafter"/>
</dbReference>
<dbReference type="InterPro" id="IPR040051">
    <property type="entry name" value="SECISBP2"/>
</dbReference>
<dbReference type="AlphaFoldDB" id="A0A7S2S0F1"/>
<feature type="region of interest" description="Disordered" evidence="1">
    <location>
        <begin position="27"/>
        <end position="50"/>
    </location>
</feature>
<protein>
    <recommendedName>
        <fullName evidence="2">Ribosomal protein eL8/eL30/eS12/Gadd45 domain-containing protein</fullName>
    </recommendedName>
</protein>